<dbReference type="InterPro" id="IPR007021">
    <property type="entry name" value="DUF659"/>
</dbReference>
<dbReference type="Gene3D" id="1.10.630.10">
    <property type="entry name" value="Cytochrome P450"/>
    <property type="match status" value="1"/>
</dbReference>
<dbReference type="EMBL" id="LR999451">
    <property type="protein sequence ID" value="CAE5959157.1"/>
    <property type="molecule type" value="Genomic_DNA"/>
</dbReference>
<evidence type="ECO:0000256" key="2">
    <source>
        <dbReference type="ARBA" id="ARBA00022771"/>
    </source>
</evidence>
<keyword evidence="5" id="KW-0175">Coiled coil</keyword>
<dbReference type="PANTHER" id="PTHR32166">
    <property type="entry name" value="OSJNBA0013A04.12 PROTEIN"/>
    <property type="match status" value="1"/>
</dbReference>
<feature type="coiled-coil region" evidence="5">
    <location>
        <begin position="84"/>
        <end position="111"/>
    </location>
</feature>
<evidence type="ECO:0000256" key="5">
    <source>
        <dbReference type="SAM" id="Coils"/>
    </source>
</evidence>
<dbReference type="PANTHER" id="PTHR32166:SF74">
    <property type="entry name" value="OS05G0256350 PROTEIN"/>
    <property type="match status" value="1"/>
</dbReference>
<evidence type="ECO:0000259" key="6">
    <source>
        <dbReference type="PROSITE" id="PS50808"/>
    </source>
</evidence>
<evidence type="ECO:0000256" key="3">
    <source>
        <dbReference type="ARBA" id="ARBA00022833"/>
    </source>
</evidence>
<keyword evidence="2 4" id="KW-0863">Zinc-finger</keyword>
<evidence type="ECO:0000256" key="4">
    <source>
        <dbReference type="PROSITE-ProRule" id="PRU00027"/>
    </source>
</evidence>
<feature type="domain" description="BED-type" evidence="6">
    <location>
        <begin position="19"/>
        <end position="76"/>
    </location>
</feature>
<dbReference type="Pfam" id="PF04937">
    <property type="entry name" value="DUF659"/>
    <property type="match status" value="1"/>
</dbReference>
<dbReference type="AlphaFoldDB" id="A0A8S1ZGY7"/>
<dbReference type="GO" id="GO:0003677">
    <property type="term" value="F:DNA binding"/>
    <property type="evidence" value="ECO:0007669"/>
    <property type="project" value="InterPro"/>
</dbReference>
<keyword evidence="8" id="KW-1185">Reference proteome</keyword>
<dbReference type="SUPFAM" id="SSF140996">
    <property type="entry name" value="Hermes dimerisation domain"/>
    <property type="match status" value="1"/>
</dbReference>
<name>A0A8S1ZGY7_ARAAE</name>
<gene>
    <name evidence="7" type="ORF">AARE701A_LOCUS2701</name>
</gene>
<dbReference type="Proteomes" id="UP000682877">
    <property type="component" value="Chromosome 1"/>
</dbReference>
<organism evidence="7 8">
    <name type="scientific">Arabidopsis arenosa</name>
    <name type="common">Sand rock-cress</name>
    <name type="synonym">Cardaminopsis arenosa</name>
    <dbReference type="NCBI Taxonomy" id="38785"/>
    <lineage>
        <taxon>Eukaryota</taxon>
        <taxon>Viridiplantae</taxon>
        <taxon>Streptophyta</taxon>
        <taxon>Embryophyta</taxon>
        <taxon>Tracheophyta</taxon>
        <taxon>Spermatophyta</taxon>
        <taxon>Magnoliopsida</taxon>
        <taxon>eudicotyledons</taxon>
        <taxon>Gunneridae</taxon>
        <taxon>Pentapetalae</taxon>
        <taxon>rosids</taxon>
        <taxon>malvids</taxon>
        <taxon>Brassicales</taxon>
        <taxon>Brassicaceae</taxon>
        <taxon>Camelineae</taxon>
        <taxon>Arabidopsis</taxon>
    </lineage>
</organism>
<evidence type="ECO:0000313" key="7">
    <source>
        <dbReference type="EMBL" id="CAE5959157.1"/>
    </source>
</evidence>
<keyword evidence="3" id="KW-0862">Zinc</keyword>
<dbReference type="GO" id="GO:0020037">
    <property type="term" value="F:heme binding"/>
    <property type="evidence" value="ECO:0007669"/>
    <property type="project" value="InterPro"/>
</dbReference>
<accession>A0A8S1ZGY7</accession>
<dbReference type="SUPFAM" id="SSF48264">
    <property type="entry name" value="Cytochrome P450"/>
    <property type="match status" value="1"/>
</dbReference>
<proteinExistence type="predicted"/>
<dbReference type="GO" id="GO:0005506">
    <property type="term" value="F:iron ion binding"/>
    <property type="evidence" value="ECO:0007669"/>
    <property type="project" value="InterPro"/>
</dbReference>
<protein>
    <recommendedName>
        <fullName evidence="6">BED-type domain-containing protein</fullName>
    </recommendedName>
</protein>
<dbReference type="InterPro" id="IPR012337">
    <property type="entry name" value="RNaseH-like_sf"/>
</dbReference>
<keyword evidence="1" id="KW-0479">Metal-binding</keyword>
<dbReference type="GO" id="GO:0008270">
    <property type="term" value="F:zinc ion binding"/>
    <property type="evidence" value="ECO:0007669"/>
    <property type="project" value="UniProtKB-KW"/>
</dbReference>
<sequence length="798" mass="90993">MDSSSTSNFSPGTSLLKRNSNDVGWEYGILYDSKNPDRVKCKLCRKEMGGGVYRIKEHIAHRKGNVSSCPRSTKEDQFKCMKAILEAKNKKRKMKREVDVFSLEVDELNREDDLDEDPMDKFVMAVTTEDSLGGETGQENANDVVSEERMRSVHQSCARWIYQSGIPFNVIESDSFRSFCEALGRFGPGWVPPSQCELRETLLEEEEEIIKEKLKSLELEWEQNGCSVLIDRWSDTKKNIMNLCVNSRGGTCFVSSKEVSKEPQTGKFIFEYVDKCIEDVGAEKVVQVITDSAENNLAAAKMLKEKRPGVFWSSCAAHTVNLMLEDIVKLPKISKYIDKAKAVITFIYGHEKTLAMMRCHTKERDIVRAGITRFATTFLTLQRLLEKKEQLRFMFVSDEWERCKDSNYVLEPLVKVLRMVDGEKRPSMGFIYGELVEAKRSIKAATNNLERYYQPILDIIDEKIKGRLDSPLHLTAYLLNPFYFFNEPTIQLDGTLMTGFLNCVETFYHGEIEKQDKAVDEFRIYQDKDGFFGTPYALRGCEQNTDEFDPVVIASRDAAREVLKTHDQILSGRYISEATKSNSHHEFSVGWLHPSSPRFRMLRKLSATQLFSPQCIDATKALRMKKVQELVNFLSESTTIRKHSSSAFQKMVIGYQESIGNPDLANFFPFLRFLDLQGNSKKMKESSGRILQVFRGFYDARIVENSSRIDEKDVSSRDFLDLLIHLQQGDECEINIDEIEHLLLGSQSLVFLLSSSDGDTGASFLSLSPLFTDLGGSGSSFTSYTFYMQLHGDPRPIV</sequence>
<dbReference type="GO" id="GO:0004497">
    <property type="term" value="F:monooxygenase activity"/>
    <property type="evidence" value="ECO:0007669"/>
    <property type="project" value="InterPro"/>
</dbReference>
<evidence type="ECO:0000313" key="8">
    <source>
        <dbReference type="Proteomes" id="UP000682877"/>
    </source>
</evidence>
<dbReference type="PROSITE" id="PS50808">
    <property type="entry name" value="ZF_BED"/>
    <property type="match status" value="1"/>
</dbReference>
<dbReference type="InterPro" id="IPR003656">
    <property type="entry name" value="Znf_BED"/>
</dbReference>
<evidence type="ECO:0000256" key="1">
    <source>
        <dbReference type="ARBA" id="ARBA00022723"/>
    </source>
</evidence>
<dbReference type="GO" id="GO:0016705">
    <property type="term" value="F:oxidoreductase activity, acting on paired donors, with incorporation or reduction of molecular oxygen"/>
    <property type="evidence" value="ECO:0007669"/>
    <property type="project" value="InterPro"/>
</dbReference>
<dbReference type="SUPFAM" id="SSF53098">
    <property type="entry name" value="Ribonuclease H-like"/>
    <property type="match status" value="1"/>
</dbReference>
<dbReference type="InterPro" id="IPR036396">
    <property type="entry name" value="Cyt_P450_sf"/>
</dbReference>
<reference evidence="7" key="1">
    <citation type="submission" date="2021-01" db="EMBL/GenBank/DDBJ databases">
        <authorList>
            <person name="Bezrukov I."/>
        </authorList>
    </citation>
    <scope>NUCLEOTIDE SEQUENCE</scope>
</reference>